<dbReference type="OrthoDB" id="9182727at2"/>
<feature type="compositionally biased region" description="Polar residues" evidence="1">
    <location>
        <begin position="476"/>
        <end position="486"/>
    </location>
</feature>
<dbReference type="InterPro" id="IPR041578">
    <property type="entry name" value="PIN_8"/>
</dbReference>
<name>A0A1S2MYQ0_9MICC</name>
<organism evidence="4 5">
    <name type="scientific">Rothia kristinae</name>
    <dbReference type="NCBI Taxonomy" id="37923"/>
    <lineage>
        <taxon>Bacteria</taxon>
        <taxon>Bacillati</taxon>
        <taxon>Actinomycetota</taxon>
        <taxon>Actinomycetes</taxon>
        <taxon>Micrococcales</taxon>
        <taxon>Micrococcaceae</taxon>
        <taxon>Rothia</taxon>
    </lineage>
</organism>
<gene>
    <name evidence="4" type="ORF">BK826_08120</name>
</gene>
<dbReference type="AlphaFoldDB" id="A0A1S2MYQ0"/>
<evidence type="ECO:0000256" key="1">
    <source>
        <dbReference type="SAM" id="MobiDB-lite"/>
    </source>
</evidence>
<accession>A0A1S2MYQ0</accession>
<evidence type="ECO:0000313" key="4">
    <source>
        <dbReference type="EMBL" id="OIJ35445.1"/>
    </source>
</evidence>
<dbReference type="Proteomes" id="UP000179540">
    <property type="component" value="Unassembled WGS sequence"/>
</dbReference>
<evidence type="ECO:0000259" key="3">
    <source>
        <dbReference type="Pfam" id="PF18476"/>
    </source>
</evidence>
<dbReference type="Pfam" id="PF18476">
    <property type="entry name" value="PIN_8"/>
    <property type="match status" value="1"/>
</dbReference>
<protein>
    <submittedName>
        <fullName evidence="4">Uncharacterized protein</fullName>
    </submittedName>
</protein>
<evidence type="ECO:0000259" key="2">
    <source>
        <dbReference type="Pfam" id="PF11867"/>
    </source>
</evidence>
<sequence length="486" mass="53625">MGLNLTDGFGHYYRPDPQRVRAAFRTGVIVLDTNVLLNVLRYSPSAREELLGVIESIADRCFVPHQIALEYNRNRVRVVEDRLQELELATTEINNIRSKVRAVVNNLRDRRTLPLSEVSKLEDSVAEFFKALEGTSTEASEQYDLDPDQMVDTVDAWTARLTVALGGRVADKPTEETLRKDQAEATRRREGKIAPGFKDQAGGDYLWWAEVLRFPDLKSKPLVVVSDDAAKGDWRFETRGFTVGPHAILLEDVYKAGATDLVLLTTRDLLQLVEDLGSSPVSESTIAESEKVLAVRNVHWTLGGYVDLIHALEIEGYDMRARVIRAAAANGGTLAREDVYDIAGISEADRSLRQFATPVQRLTRQLEGEGVVPEGVPDALKADYDGPGKAVGYSVPNEFVEFEQVVSASAAIVEQEATTDWSVRDQVRAQMRSAIKRRAQAHGSPEDASHVAEVLLGRAEAQTKHAAPAAEIGLDQSAQSPQESRK</sequence>
<dbReference type="RefSeq" id="WP_075515186.1">
    <property type="nucleotide sequence ID" value="NZ_MODZ01000009.1"/>
</dbReference>
<feature type="domain" description="PIN like" evidence="3">
    <location>
        <begin position="28"/>
        <end position="246"/>
    </location>
</feature>
<feature type="region of interest" description="Disordered" evidence="1">
    <location>
        <begin position="462"/>
        <end position="486"/>
    </location>
</feature>
<proteinExistence type="predicted"/>
<dbReference type="InterPro" id="IPR021810">
    <property type="entry name" value="T1RH-like_C"/>
</dbReference>
<dbReference type="EMBL" id="MODZ01000009">
    <property type="protein sequence ID" value="OIJ35445.1"/>
    <property type="molecule type" value="Genomic_DNA"/>
</dbReference>
<dbReference type="Pfam" id="PF11867">
    <property type="entry name" value="T1RH-like_C"/>
    <property type="match status" value="1"/>
</dbReference>
<reference evidence="4 5" key="1">
    <citation type="submission" date="2016-10" db="EMBL/GenBank/DDBJ databases">
        <title>Draft genome sequence of strain LCT isolated from the Shenzhou X spacecraft of China.</title>
        <authorList>
            <person name="Huang B."/>
        </authorList>
    </citation>
    <scope>NUCLEOTIDE SEQUENCE [LARGE SCALE GENOMIC DNA]</scope>
    <source>
        <strain evidence="4 5">LCT-H5</strain>
    </source>
</reference>
<evidence type="ECO:0000313" key="5">
    <source>
        <dbReference type="Proteomes" id="UP000179540"/>
    </source>
</evidence>
<feature type="domain" description="Type I restriction enzyme HindI endonuclease subunit-like C-terminal" evidence="2">
    <location>
        <begin position="409"/>
        <end position="462"/>
    </location>
</feature>
<comment type="caution">
    <text evidence="4">The sequence shown here is derived from an EMBL/GenBank/DDBJ whole genome shotgun (WGS) entry which is preliminary data.</text>
</comment>